<protein>
    <submittedName>
        <fullName evidence="2">Alkylphosphonate utilization protein</fullName>
    </submittedName>
</protein>
<dbReference type="Pfam" id="PF03831">
    <property type="entry name" value="YjdM"/>
    <property type="match status" value="1"/>
</dbReference>
<dbReference type="Gene3D" id="2.30.30.40">
    <property type="entry name" value="SH3 Domains"/>
    <property type="match status" value="1"/>
</dbReference>
<feature type="domain" description="PhnA protein N-terminal proteobacterial" evidence="1">
    <location>
        <begin position="10"/>
        <end position="53"/>
    </location>
</feature>
<organism evidence="2 3">
    <name type="scientific">Sessilibacter corallicola</name>
    <dbReference type="NCBI Taxonomy" id="2904075"/>
    <lineage>
        <taxon>Bacteria</taxon>
        <taxon>Pseudomonadati</taxon>
        <taxon>Pseudomonadota</taxon>
        <taxon>Gammaproteobacteria</taxon>
        <taxon>Cellvibrionales</taxon>
        <taxon>Cellvibrionaceae</taxon>
        <taxon>Sessilibacter</taxon>
    </lineage>
</organism>
<proteinExistence type="predicted"/>
<gene>
    <name evidence="2" type="ORF">NBRC116591_25710</name>
</gene>
<evidence type="ECO:0000259" key="1">
    <source>
        <dbReference type="SMART" id="SM00782"/>
    </source>
</evidence>
<sequence>MNITTRVIVRAGGHCELCGANDALGVYAIPNSGDRSIEDASVAVCSTCADVLGHDNQAQNESYWRCLQHGMWSPHPPVQVVVLRLMNQFKSQSWVQDALESMFIEDETRLWADADGAGDDLEPTLDCHGVALNAGDCVVITKDLAVKGTSFVAKRGTAVRNISLTNNPTQIEGRVNGTRIVLLTQYVKKSL</sequence>
<dbReference type="EMBL" id="BAABWN010000008">
    <property type="protein sequence ID" value="GAA6168760.1"/>
    <property type="molecule type" value="Genomic_DNA"/>
</dbReference>
<dbReference type="Proteomes" id="UP001465153">
    <property type="component" value="Unassembled WGS sequence"/>
</dbReference>
<dbReference type="PANTHER" id="PTHR30305">
    <property type="entry name" value="PROTEIN YJDM-RELATED"/>
    <property type="match status" value="1"/>
</dbReference>
<comment type="caution">
    <text evidence="2">The sequence shown here is derived from an EMBL/GenBank/DDBJ whole genome shotgun (WGS) entry which is preliminary data.</text>
</comment>
<dbReference type="InterPro" id="IPR013991">
    <property type="entry name" value="PhnaA_N_proteobac"/>
</dbReference>
<dbReference type="SMART" id="SM00782">
    <property type="entry name" value="PhnA_Zn_Ribbon"/>
    <property type="match status" value="1"/>
</dbReference>
<evidence type="ECO:0000313" key="3">
    <source>
        <dbReference type="Proteomes" id="UP001465153"/>
    </source>
</evidence>
<name>A0ABQ0AAS4_9GAMM</name>
<accession>A0ABQ0AAS4</accession>
<dbReference type="InterPro" id="IPR013988">
    <property type="entry name" value="YjdM_C"/>
</dbReference>
<dbReference type="SUPFAM" id="SSF82057">
    <property type="entry name" value="Prokaryotic SH3-related domain"/>
    <property type="match status" value="1"/>
</dbReference>
<keyword evidence="3" id="KW-1185">Reference proteome</keyword>
<dbReference type="PANTHER" id="PTHR30305:SF3">
    <property type="entry name" value="PROTEIN YJDM"/>
    <property type="match status" value="1"/>
</dbReference>
<dbReference type="RefSeq" id="WP_353303504.1">
    <property type="nucleotide sequence ID" value="NZ_BAABWN010000008.1"/>
</dbReference>
<evidence type="ECO:0000313" key="2">
    <source>
        <dbReference type="EMBL" id="GAA6168760.1"/>
    </source>
</evidence>
<reference evidence="2 3" key="1">
    <citation type="submission" date="2024-04" db="EMBL/GenBank/DDBJ databases">
        <title>Draft genome sequence of Sessilibacter corallicola NBRC 116591.</title>
        <authorList>
            <person name="Miyakawa T."/>
            <person name="Kusuya Y."/>
            <person name="Miura T."/>
        </authorList>
    </citation>
    <scope>NUCLEOTIDE SEQUENCE [LARGE SCALE GENOMIC DNA]</scope>
    <source>
        <strain evidence="2 3">KU-00831-HH</strain>
    </source>
</reference>